<feature type="region of interest" description="Disordered" evidence="1">
    <location>
        <begin position="246"/>
        <end position="300"/>
    </location>
</feature>
<evidence type="ECO:0000256" key="1">
    <source>
        <dbReference type="SAM" id="MobiDB-lite"/>
    </source>
</evidence>
<sequence>MILLLSKHFPFIIIIITLSIIIENSECFSNHETTTNSPDITTTINSNENLLDDLRSFILNLKQQNPIENVSNVTDKPIIPDDPPSIEIETTKSPLSPSPPPSIRRRFRRPMLRKISSTNATEPIKIFNGSNGSILQPSSISNVTRRRRLFLRRPTTTISTITTTESPPSTSMITLDEILEQTITESTTMTPVSTTVSQAITTDDDDDQAMMTTPITTTTAVPTKRPKKICNDIDTKCNNHNTILTSKTINNSRKNSTTRKNTKNSNRSRNRTAKITTKKRNGKQISSSTSTTLPKTSTQTTTTKKKKKIVAQQIVKQQQQQPQCEMVVCELPCYIFKTGLDSCPECSCPDPNLDRIQFIATSSFEPAFRLANKRNQSSVFRLN</sequence>
<keyword evidence="2" id="KW-0732">Signal</keyword>
<feature type="signal peptide" evidence="2">
    <location>
        <begin position="1"/>
        <end position="27"/>
    </location>
</feature>
<dbReference type="KEGG" id="dpte:113790909"/>
<feature type="chain" id="PRO_5027783518" evidence="2">
    <location>
        <begin position="28"/>
        <end position="383"/>
    </location>
</feature>
<name>A0A6P6XSR3_DERPT</name>
<keyword evidence="3" id="KW-1185">Reference proteome</keyword>
<organism evidence="3 4">
    <name type="scientific">Dermatophagoides pteronyssinus</name>
    <name type="common">European house dust mite</name>
    <dbReference type="NCBI Taxonomy" id="6956"/>
    <lineage>
        <taxon>Eukaryota</taxon>
        <taxon>Metazoa</taxon>
        <taxon>Ecdysozoa</taxon>
        <taxon>Arthropoda</taxon>
        <taxon>Chelicerata</taxon>
        <taxon>Arachnida</taxon>
        <taxon>Acari</taxon>
        <taxon>Acariformes</taxon>
        <taxon>Sarcoptiformes</taxon>
        <taxon>Astigmata</taxon>
        <taxon>Psoroptidia</taxon>
        <taxon>Analgoidea</taxon>
        <taxon>Pyroglyphidae</taxon>
        <taxon>Dermatophagoidinae</taxon>
        <taxon>Dermatophagoides</taxon>
    </lineage>
</organism>
<dbReference type="RefSeq" id="XP_027196415.1">
    <property type="nucleotide sequence ID" value="XM_027340614.1"/>
</dbReference>
<reference evidence="4" key="1">
    <citation type="submission" date="2025-08" db="UniProtKB">
        <authorList>
            <consortium name="RefSeq"/>
        </authorList>
    </citation>
    <scope>IDENTIFICATION</scope>
    <source>
        <strain evidence="4">Airmid</strain>
    </source>
</reference>
<gene>
    <name evidence="4" type="primary">LOC113790909</name>
</gene>
<dbReference type="Proteomes" id="UP000515146">
    <property type="component" value="Unplaced"/>
</dbReference>
<accession>A0A6P6XSR3</accession>
<dbReference type="InParanoid" id="A0A6P6XSR3"/>
<dbReference type="OrthoDB" id="10651315at2759"/>
<proteinExistence type="predicted"/>
<feature type="compositionally biased region" description="Basic residues" evidence="1">
    <location>
        <begin position="256"/>
        <end position="282"/>
    </location>
</feature>
<dbReference type="AlphaFoldDB" id="A0A6P6XSR3"/>
<feature type="compositionally biased region" description="Low complexity" evidence="1">
    <location>
        <begin position="286"/>
        <end position="300"/>
    </location>
</feature>
<evidence type="ECO:0000313" key="4">
    <source>
        <dbReference type="RefSeq" id="XP_027196415.1"/>
    </source>
</evidence>
<feature type="region of interest" description="Disordered" evidence="1">
    <location>
        <begin position="84"/>
        <end position="105"/>
    </location>
</feature>
<protein>
    <submittedName>
        <fullName evidence="4">Mucin-2-like</fullName>
    </submittedName>
</protein>
<evidence type="ECO:0000313" key="3">
    <source>
        <dbReference type="Proteomes" id="UP000515146"/>
    </source>
</evidence>
<evidence type="ECO:0000256" key="2">
    <source>
        <dbReference type="SAM" id="SignalP"/>
    </source>
</evidence>